<dbReference type="SUPFAM" id="SSF50104">
    <property type="entry name" value="Translation proteins SH3-like domain"/>
    <property type="match status" value="1"/>
</dbReference>
<gene>
    <name evidence="5" type="ORF">A2112_01465</name>
</gene>
<dbReference type="InterPro" id="IPR001857">
    <property type="entry name" value="Ribosomal_bL19"/>
</dbReference>
<dbReference type="NCBIfam" id="TIGR01024">
    <property type="entry name" value="rplS_bact"/>
    <property type="match status" value="1"/>
</dbReference>
<dbReference type="Gene3D" id="2.30.30.790">
    <property type="match status" value="1"/>
</dbReference>
<comment type="caution">
    <text evidence="5">The sequence shown here is derived from an EMBL/GenBank/DDBJ whole genome shotgun (WGS) entry which is preliminary data.</text>
</comment>
<dbReference type="GO" id="GO:0022625">
    <property type="term" value="C:cytosolic large ribosomal subunit"/>
    <property type="evidence" value="ECO:0007669"/>
    <property type="project" value="TreeGrafter"/>
</dbReference>
<dbReference type="PANTHER" id="PTHR15680:SF9">
    <property type="entry name" value="LARGE RIBOSOMAL SUBUNIT PROTEIN BL19M"/>
    <property type="match status" value="1"/>
</dbReference>
<sequence length="119" mass="13448">MALTFRHKDVEFGVGDKIRVSQRIKEGAKERNTIFEGLVISIRGEAGNHSFIVRRIGEAKVGIEKIFPLEAPTIEKIEVIKKGTAGVRRAKLFFLRDKSPKEVEQIYARASLKNKKAKN</sequence>
<dbReference type="GO" id="GO:0006412">
    <property type="term" value="P:translation"/>
    <property type="evidence" value="ECO:0007669"/>
    <property type="project" value="InterPro"/>
</dbReference>
<evidence type="ECO:0000256" key="3">
    <source>
        <dbReference type="ARBA" id="ARBA00023274"/>
    </source>
</evidence>
<proteinExistence type="inferred from homology"/>
<dbReference type="Pfam" id="PF01245">
    <property type="entry name" value="Ribosomal_L19"/>
    <property type="match status" value="1"/>
</dbReference>
<evidence type="ECO:0000313" key="6">
    <source>
        <dbReference type="Proteomes" id="UP000177091"/>
    </source>
</evidence>
<reference evidence="5 6" key="1">
    <citation type="journal article" date="2016" name="Nat. Commun.">
        <title>Thousands of microbial genomes shed light on interconnected biogeochemical processes in an aquifer system.</title>
        <authorList>
            <person name="Anantharaman K."/>
            <person name="Brown C.T."/>
            <person name="Hug L.A."/>
            <person name="Sharon I."/>
            <person name="Castelle C.J."/>
            <person name="Probst A.J."/>
            <person name="Thomas B.C."/>
            <person name="Singh A."/>
            <person name="Wilkins M.J."/>
            <person name="Karaoz U."/>
            <person name="Brodie E.L."/>
            <person name="Williams K.H."/>
            <person name="Hubbard S.S."/>
            <person name="Banfield J.F."/>
        </authorList>
    </citation>
    <scope>NUCLEOTIDE SEQUENCE [LARGE SCALE GENOMIC DNA]</scope>
</reference>
<dbReference type="AlphaFoldDB" id="A0A1F7WPX2"/>
<dbReference type="InterPro" id="IPR008991">
    <property type="entry name" value="Translation_prot_SH3-like_sf"/>
</dbReference>
<dbReference type="EMBL" id="MGFK01000003">
    <property type="protein sequence ID" value="OGM04883.1"/>
    <property type="molecule type" value="Genomic_DNA"/>
</dbReference>
<evidence type="ECO:0000313" key="5">
    <source>
        <dbReference type="EMBL" id="OGM04883.1"/>
    </source>
</evidence>
<comment type="similarity">
    <text evidence="1 4">Belongs to the bacterial ribosomal protein bL19 family.</text>
</comment>
<accession>A0A1F7WPX2</accession>
<dbReference type="GO" id="GO:0003735">
    <property type="term" value="F:structural constituent of ribosome"/>
    <property type="evidence" value="ECO:0007669"/>
    <property type="project" value="InterPro"/>
</dbReference>
<protein>
    <recommendedName>
        <fullName evidence="4">50S ribosomal protein L19</fullName>
    </recommendedName>
</protein>
<keyword evidence="3 4" id="KW-0687">Ribonucleoprotein</keyword>
<evidence type="ECO:0000256" key="2">
    <source>
        <dbReference type="ARBA" id="ARBA00022980"/>
    </source>
</evidence>
<organism evidence="5 6">
    <name type="scientific">Candidatus Woesebacteria bacterium GWA1_42_12</name>
    <dbReference type="NCBI Taxonomy" id="1802472"/>
    <lineage>
        <taxon>Bacteria</taxon>
        <taxon>Candidatus Woeseibacteriota</taxon>
    </lineage>
</organism>
<name>A0A1F7WPX2_9BACT</name>
<dbReference type="PANTHER" id="PTHR15680">
    <property type="entry name" value="RIBOSOMAL PROTEIN L19"/>
    <property type="match status" value="1"/>
</dbReference>
<dbReference type="InterPro" id="IPR038657">
    <property type="entry name" value="Ribosomal_bL19_sf"/>
</dbReference>
<evidence type="ECO:0000256" key="1">
    <source>
        <dbReference type="ARBA" id="ARBA00005781"/>
    </source>
</evidence>
<comment type="function">
    <text evidence="4">This protein is located at the 30S-50S ribosomal subunit interface and may play a role in the structure and function of the aminoacyl-tRNA binding site.</text>
</comment>
<dbReference type="PRINTS" id="PR00061">
    <property type="entry name" value="RIBOSOMALL19"/>
</dbReference>
<dbReference type="Proteomes" id="UP000177091">
    <property type="component" value="Unassembled WGS sequence"/>
</dbReference>
<evidence type="ECO:0000256" key="4">
    <source>
        <dbReference type="RuleBase" id="RU000559"/>
    </source>
</evidence>
<keyword evidence="2 5" id="KW-0689">Ribosomal protein</keyword>